<reference evidence="14 15" key="2">
    <citation type="submission" date="2019-07" db="EMBL/GenBank/DDBJ databases">
        <authorList>
            <person name="Huang Y."/>
        </authorList>
    </citation>
    <scope>NUCLEOTIDE SEQUENCE [LARGE SCALE GENOMIC DNA]</scope>
    <source>
        <strain evidence="14 15">HY188</strain>
    </source>
</reference>
<evidence type="ECO:0000256" key="7">
    <source>
        <dbReference type="ARBA" id="ARBA00022989"/>
    </source>
</evidence>
<dbReference type="PANTHER" id="PTHR43394:SF1">
    <property type="entry name" value="ATP-BINDING CASSETTE SUB-FAMILY B MEMBER 10, MITOCHONDRIAL"/>
    <property type="match status" value="1"/>
</dbReference>
<evidence type="ECO:0000256" key="8">
    <source>
        <dbReference type="ARBA" id="ARBA00023136"/>
    </source>
</evidence>
<feature type="transmembrane region" description="Helical" evidence="11">
    <location>
        <begin position="883"/>
        <end position="905"/>
    </location>
</feature>
<name>A0A516X2I1_9ACTN</name>
<dbReference type="KEGG" id="toy:FO059_07820"/>
<feature type="domain" description="ABC transporter" evidence="12">
    <location>
        <begin position="984"/>
        <end position="1219"/>
    </location>
</feature>
<sequence length="1228" mass="130212">MARRGVLFGALAMSAGATIMELTFPLLTRSALDDATAGRTATIAGIAAAIAALACVRWACMFGRRVLAGRLSLDVQHDLRLRLLSTVQKLDGRAQDRIRTGQVVSRSITDLQLTQGLLAMFPMVVGSALQFVLAFAVMAYLSPLLTVVALAVAPCITAVAYVSRKSMHAATWSAQQGAADLAQHVEETVTGVRVVKGFGQESRMTARIEGLGRTLYARRMRAARVNARFAPALAALPQLGLVAVIALGGWLALQGSLSIGTFLAFATYITRLSAIARIMAGMLVMVQLSRAAAERVFGVIDARPTISEPDAPADLPDGPVGVEVRGVDFAYTPGRPVFDGLDLTVQPGQTLVLVGPTGSGKSALAQLLDRFYDPDSGTVAFTSGTARADLRNLALHRVRETAAVVFDEPFLFSDSIAANIALGRPAASDEEIRAAAVAADADEFIAALPDGYATTVGERGLTLSGGQRQRIALARAILQDPRLLVLDDATSAVDAETEARIFAALRAGRADRTTIVIAHRRSTLALADRIAVLDGGRIVDAGTEAELLARSGLFRELIRPELVHRALDDGTAAEPRDAVDGAADSPPDSARLWPRERESAAGEPLAEEPGDDALGTMAVTPELRAALAALPPATEDPRMDDRDLRAPDLRFRLRRMLAPVAPLLALVALLVALDTAVGLSFPIIVRYAIDHGVVPHRPHVLYLTAAGAAAIVAVNWVIVSRMTVLTARAGERLLYELRVRSYSHLQRLGLDYYEKTLSGRIMTRMTTDVDALSSFLQTGLSTAIVAVLTIIGVLSALLATDLTLGLVALCALPPLIAATVVFRRISSAAYTTSRERVSAVNADFQENITGLRTTQSHRREQAAAARFTGLAESYRSSRMRAQVAISVYFPLITLISDLVLAAIVFVGAKQVAAGTTSAGTLAAFVLYLGLLFGPVQQLSQVFDGYQQARVGLRRIGELLRTPTSILDPTGTPEAVPVHRLDGAVALDGVDFRYAPESPPALTGVDLTITPGSTVALVGRTGAGKSTIVKLIARFYDATSGTVRVGGTDIRRFPLHEYRGRLGVVPQEAHLFTGTVADNIAFGMPDATRDRIEEAARAVGALHVIAGLDGGMLHPVGERGQGLSAGQRQLVALARAELVDPDVLLLDEATATLDPVTEFTVLAAGRKVRRDRTAVLVAHRLATAEQADEILVIDDGRIVERGAPQHLRTSGGHYARLLAASGTAVPART</sequence>
<dbReference type="SUPFAM" id="SSF90123">
    <property type="entry name" value="ABC transporter transmembrane region"/>
    <property type="match status" value="2"/>
</dbReference>
<feature type="transmembrane region" description="Helical" evidence="11">
    <location>
        <begin position="144"/>
        <end position="162"/>
    </location>
</feature>
<evidence type="ECO:0000256" key="10">
    <source>
        <dbReference type="SAM" id="MobiDB-lite"/>
    </source>
</evidence>
<feature type="transmembrane region" description="Helical" evidence="11">
    <location>
        <begin position="774"/>
        <end position="798"/>
    </location>
</feature>
<reference evidence="14 15" key="1">
    <citation type="submission" date="2019-07" db="EMBL/GenBank/DDBJ databases">
        <title>Tomitella cavernea sp. nov., an actinomycete isolated from soil.</title>
        <authorList>
            <person name="Cheng J."/>
        </authorList>
    </citation>
    <scope>NUCLEOTIDE SEQUENCE [LARGE SCALE GENOMIC DNA]</scope>
    <source>
        <strain evidence="14 15">HY188</strain>
    </source>
</reference>
<dbReference type="CDD" id="cd18546">
    <property type="entry name" value="ABC_6TM_Rv0194_D2_like"/>
    <property type="match status" value="1"/>
</dbReference>
<dbReference type="PROSITE" id="PS50893">
    <property type="entry name" value="ABC_TRANSPORTER_2"/>
    <property type="match status" value="2"/>
</dbReference>
<dbReference type="Proteomes" id="UP000317344">
    <property type="component" value="Chromosome"/>
</dbReference>
<dbReference type="GO" id="GO:0016887">
    <property type="term" value="F:ATP hydrolysis activity"/>
    <property type="evidence" value="ECO:0007669"/>
    <property type="project" value="InterPro"/>
</dbReference>
<feature type="domain" description="ABC transmembrane type-1" evidence="13">
    <location>
        <begin position="665"/>
        <end position="947"/>
    </location>
</feature>
<dbReference type="InterPro" id="IPR036640">
    <property type="entry name" value="ABC1_TM_sf"/>
</dbReference>
<feature type="transmembrane region" description="Helical" evidence="11">
    <location>
        <begin position="911"/>
        <end position="932"/>
    </location>
</feature>
<dbReference type="InterPro" id="IPR003439">
    <property type="entry name" value="ABC_transporter-like_ATP-bd"/>
</dbReference>
<feature type="transmembrane region" description="Helical" evidence="11">
    <location>
        <begin position="660"/>
        <end position="689"/>
    </location>
</feature>
<feature type="region of interest" description="Disordered" evidence="10">
    <location>
        <begin position="569"/>
        <end position="613"/>
    </location>
</feature>
<dbReference type="FunFam" id="3.40.50.300:FF:000299">
    <property type="entry name" value="ABC transporter ATP-binding protein/permease"/>
    <property type="match status" value="2"/>
</dbReference>
<accession>A0A516X2I1</accession>
<keyword evidence="15" id="KW-1185">Reference proteome</keyword>
<feature type="transmembrane region" description="Helical" evidence="11">
    <location>
        <begin position="701"/>
        <end position="719"/>
    </location>
</feature>
<evidence type="ECO:0000256" key="2">
    <source>
        <dbReference type="ARBA" id="ARBA00022448"/>
    </source>
</evidence>
<keyword evidence="8 11" id="KW-0472">Membrane</keyword>
<dbReference type="PANTHER" id="PTHR43394">
    <property type="entry name" value="ATP-DEPENDENT PERMEASE MDL1, MITOCHONDRIAL"/>
    <property type="match status" value="1"/>
</dbReference>
<protein>
    <submittedName>
        <fullName evidence="14">ABC transporter ATP-binding protein</fullName>
    </submittedName>
</protein>
<feature type="transmembrane region" description="Helical" evidence="11">
    <location>
        <begin position="41"/>
        <end position="60"/>
    </location>
</feature>
<comment type="subcellular location">
    <subcellularLocation>
        <location evidence="1">Cell membrane</location>
        <topology evidence="1">Multi-pass membrane protein</topology>
    </subcellularLocation>
</comment>
<dbReference type="SUPFAM" id="SSF52540">
    <property type="entry name" value="P-loop containing nucleoside triphosphate hydrolases"/>
    <property type="match status" value="2"/>
</dbReference>
<dbReference type="GO" id="GO:0015421">
    <property type="term" value="F:ABC-type oligopeptide transporter activity"/>
    <property type="evidence" value="ECO:0007669"/>
    <property type="project" value="TreeGrafter"/>
</dbReference>
<dbReference type="InterPro" id="IPR003593">
    <property type="entry name" value="AAA+_ATPase"/>
</dbReference>
<dbReference type="Gene3D" id="1.20.1560.10">
    <property type="entry name" value="ABC transporter type 1, transmembrane domain"/>
    <property type="match status" value="2"/>
</dbReference>
<dbReference type="InterPro" id="IPR017871">
    <property type="entry name" value="ABC_transporter-like_CS"/>
</dbReference>
<evidence type="ECO:0000256" key="3">
    <source>
        <dbReference type="ARBA" id="ARBA00022475"/>
    </source>
</evidence>
<dbReference type="EMBL" id="CP041765">
    <property type="protein sequence ID" value="QDQ97255.1"/>
    <property type="molecule type" value="Genomic_DNA"/>
</dbReference>
<proteinExistence type="inferred from homology"/>
<evidence type="ECO:0000256" key="11">
    <source>
        <dbReference type="SAM" id="Phobius"/>
    </source>
</evidence>
<feature type="domain" description="ABC transporter" evidence="12">
    <location>
        <begin position="322"/>
        <end position="560"/>
    </location>
</feature>
<evidence type="ECO:0000256" key="6">
    <source>
        <dbReference type="ARBA" id="ARBA00022840"/>
    </source>
</evidence>
<keyword evidence="3" id="KW-1003">Cell membrane</keyword>
<evidence type="ECO:0000259" key="12">
    <source>
        <dbReference type="PROSITE" id="PS50893"/>
    </source>
</evidence>
<keyword evidence="2" id="KW-0813">Transport</keyword>
<dbReference type="PROSITE" id="PS50929">
    <property type="entry name" value="ABC_TM1F"/>
    <property type="match status" value="2"/>
</dbReference>
<feature type="compositionally biased region" description="Basic and acidic residues" evidence="10">
    <location>
        <begin position="569"/>
        <end position="579"/>
    </location>
</feature>
<dbReference type="RefSeq" id="WP_143907769.1">
    <property type="nucleotide sequence ID" value="NZ_CP041765.1"/>
</dbReference>
<gene>
    <name evidence="14" type="ORF">FO059_07820</name>
</gene>
<feature type="transmembrane region" description="Helical" evidence="11">
    <location>
        <begin position="259"/>
        <end position="280"/>
    </location>
</feature>
<dbReference type="CDD" id="cd18543">
    <property type="entry name" value="ABC_6TM_Rv0194_D1_like"/>
    <property type="match status" value="1"/>
</dbReference>
<evidence type="ECO:0000256" key="9">
    <source>
        <dbReference type="ARBA" id="ARBA00061644"/>
    </source>
</evidence>
<feature type="transmembrane region" description="Helical" evidence="11">
    <location>
        <begin position="804"/>
        <end position="822"/>
    </location>
</feature>
<keyword evidence="5" id="KW-0547">Nucleotide-binding</keyword>
<dbReference type="GO" id="GO:0005524">
    <property type="term" value="F:ATP binding"/>
    <property type="evidence" value="ECO:0007669"/>
    <property type="project" value="UniProtKB-KW"/>
</dbReference>
<dbReference type="Pfam" id="PF00005">
    <property type="entry name" value="ABC_tran"/>
    <property type="match status" value="2"/>
</dbReference>
<dbReference type="AlphaFoldDB" id="A0A516X2I1"/>
<evidence type="ECO:0000313" key="14">
    <source>
        <dbReference type="EMBL" id="QDQ97255.1"/>
    </source>
</evidence>
<evidence type="ECO:0000256" key="5">
    <source>
        <dbReference type="ARBA" id="ARBA00022741"/>
    </source>
</evidence>
<keyword evidence="6 14" id="KW-0067">ATP-binding</keyword>
<dbReference type="InterPro" id="IPR039421">
    <property type="entry name" value="Type_1_exporter"/>
</dbReference>
<dbReference type="InterPro" id="IPR011527">
    <property type="entry name" value="ABC1_TM_dom"/>
</dbReference>
<feature type="domain" description="ABC transmembrane type-1" evidence="13">
    <location>
        <begin position="8"/>
        <end position="288"/>
    </location>
</feature>
<dbReference type="Pfam" id="PF00664">
    <property type="entry name" value="ABC_membrane"/>
    <property type="match status" value="2"/>
</dbReference>
<comment type="similarity">
    <text evidence="9">Belongs to the ABC transporter superfamily. Lipid exporter (TC 3.A.1.106) family.</text>
</comment>
<dbReference type="SMART" id="SM00382">
    <property type="entry name" value="AAA"/>
    <property type="match status" value="2"/>
</dbReference>
<dbReference type="InterPro" id="IPR027417">
    <property type="entry name" value="P-loop_NTPase"/>
</dbReference>
<evidence type="ECO:0000256" key="4">
    <source>
        <dbReference type="ARBA" id="ARBA00022692"/>
    </source>
</evidence>
<feature type="transmembrane region" description="Helical" evidence="11">
    <location>
        <begin position="229"/>
        <end position="253"/>
    </location>
</feature>
<keyword evidence="4 11" id="KW-0812">Transmembrane</keyword>
<dbReference type="OrthoDB" id="9806127at2"/>
<dbReference type="Gene3D" id="3.40.50.300">
    <property type="entry name" value="P-loop containing nucleotide triphosphate hydrolases"/>
    <property type="match status" value="2"/>
</dbReference>
<keyword evidence="7 11" id="KW-1133">Transmembrane helix</keyword>
<dbReference type="PROSITE" id="PS00211">
    <property type="entry name" value="ABC_TRANSPORTER_1"/>
    <property type="match status" value="1"/>
</dbReference>
<feature type="transmembrane region" description="Helical" evidence="11">
    <location>
        <begin position="116"/>
        <end position="138"/>
    </location>
</feature>
<evidence type="ECO:0000256" key="1">
    <source>
        <dbReference type="ARBA" id="ARBA00004651"/>
    </source>
</evidence>
<dbReference type="GO" id="GO:0005886">
    <property type="term" value="C:plasma membrane"/>
    <property type="evidence" value="ECO:0007669"/>
    <property type="project" value="UniProtKB-SubCell"/>
</dbReference>
<evidence type="ECO:0000313" key="15">
    <source>
        <dbReference type="Proteomes" id="UP000317344"/>
    </source>
</evidence>
<organism evidence="14 15">
    <name type="scientific">Tomitella fengzijianii</name>
    <dbReference type="NCBI Taxonomy" id="2597660"/>
    <lineage>
        <taxon>Bacteria</taxon>
        <taxon>Bacillati</taxon>
        <taxon>Actinomycetota</taxon>
        <taxon>Actinomycetes</taxon>
        <taxon>Mycobacteriales</taxon>
        <taxon>Tomitella</taxon>
    </lineage>
</organism>
<evidence type="ECO:0000259" key="13">
    <source>
        <dbReference type="PROSITE" id="PS50929"/>
    </source>
</evidence>